<feature type="transmembrane region" description="Helical" evidence="2">
    <location>
        <begin position="18"/>
        <end position="37"/>
    </location>
</feature>
<evidence type="ECO:0000313" key="4">
    <source>
        <dbReference type="Proteomes" id="UP001575105"/>
    </source>
</evidence>
<dbReference type="EMBL" id="JBGUBD010000017">
    <property type="protein sequence ID" value="MFA9480199.1"/>
    <property type="molecule type" value="Genomic_DNA"/>
</dbReference>
<keyword evidence="2" id="KW-0812">Transmembrane</keyword>
<protein>
    <submittedName>
        <fullName evidence="3">Uncharacterized protein</fullName>
    </submittedName>
</protein>
<keyword evidence="2" id="KW-0472">Membrane</keyword>
<name>A0ABV4U9B1_9BACT</name>
<gene>
    <name evidence="3" type="ORF">ACERK3_18150</name>
</gene>
<keyword evidence="4" id="KW-1185">Reference proteome</keyword>
<feature type="region of interest" description="Disordered" evidence="1">
    <location>
        <begin position="99"/>
        <end position="122"/>
    </location>
</feature>
<evidence type="ECO:0000256" key="1">
    <source>
        <dbReference type="SAM" id="MobiDB-lite"/>
    </source>
</evidence>
<reference evidence="3 4" key="1">
    <citation type="submission" date="2024-08" db="EMBL/GenBank/DDBJ databases">
        <title>Whole-genome sequencing of halo(alkali)philic microorganisms from hypersaline lakes.</title>
        <authorList>
            <person name="Sorokin D.Y."/>
            <person name="Merkel A.Y."/>
            <person name="Messina E."/>
            <person name="Yakimov M."/>
        </authorList>
    </citation>
    <scope>NUCLEOTIDE SEQUENCE [LARGE SCALE GENOMIC DNA]</scope>
    <source>
        <strain evidence="3 4">AB-hyl4</strain>
    </source>
</reference>
<dbReference type="Proteomes" id="UP001575105">
    <property type="component" value="Unassembled WGS sequence"/>
</dbReference>
<keyword evidence="2" id="KW-1133">Transmembrane helix</keyword>
<evidence type="ECO:0000256" key="2">
    <source>
        <dbReference type="SAM" id="Phobius"/>
    </source>
</evidence>
<sequence>MGEHLQNFIDRVKQDRKLALMLVLLMVGLLLWGRLLLQPSVPRTATAEPSRATAVVPDSGSVVKASRPDRPVVEVELPDYLARDLFNFPSDEFAWAAPKKAEQTTMEEKSGSERSDDQLRSATVRKAAENLRLRSVMMGENPSAVINGQVLRPGQQIQGFTLLEIAKRHVLLEQHGVIVRLRL</sequence>
<dbReference type="RefSeq" id="WP_425347123.1">
    <property type="nucleotide sequence ID" value="NZ_JBGUBD010000017.1"/>
</dbReference>
<organism evidence="3 4">
    <name type="scientific">Natronomicrosphaera hydrolytica</name>
    <dbReference type="NCBI Taxonomy" id="3242702"/>
    <lineage>
        <taxon>Bacteria</taxon>
        <taxon>Pseudomonadati</taxon>
        <taxon>Planctomycetota</taxon>
        <taxon>Phycisphaerae</taxon>
        <taxon>Phycisphaerales</taxon>
        <taxon>Phycisphaeraceae</taxon>
        <taxon>Natronomicrosphaera</taxon>
    </lineage>
</organism>
<proteinExistence type="predicted"/>
<comment type="caution">
    <text evidence="3">The sequence shown here is derived from an EMBL/GenBank/DDBJ whole genome shotgun (WGS) entry which is preliminary data.</text>
</comment>
<evidence type="ECO:0000313" key="3">
    <source>
        <dbReference type="EMBL" id="MFA9480199.1"/>
    </source>
</evidence>
<feature type="compositionally biased region" description="Basic and acidic residues" evidence="1">
    <location>
        <begin position="99"/>
        <end position="119"/>
    </location>
</feature>
<accession>A0ABV4U9B1</accession>
<dbReference type="Gene3D" id="2.30.30.830">
    <property type="match status" value="1"/>
</dbReference>